<accession>A0A176S3D9</accession>
<evidence type="ECO:0000313" key="1">
    <source>
        <dbReference type="EMBL" id="OAD22447.1"/>
    </source>
</evidence>
<name>A0A176S3D9_9GAMM</name>
<proteinExistence type="predicted"/>
<comment type="caution">
    <text evidence="1">The sequence shown here is derived from an EMBL/GenBank/DDBJ whole genome shotgun (WGS) entry which is preliminary data.</text>
</comment>
<dbReference type="EMBL" id="LUTY01000941">
    <property type="protein sequence ID" value="OAD22447.1"/>
    <property type="molecule type" value="Genomic_DNA"/>
</dbReference>
<evidence type="ECO:0000313" key="2">
    <source>
        <dbReference type="Proteomes" id="UP000076962"/>
    </source>
</evidence>
<keyword evidence="2" id="KW-1185">Reference proteome</keyword>
<gene>
    <name evidence="1" type="ORF">THIOM_001749</name>
</gene>
<protein>
    <submittedName>
        <fullName evidence="1">Uncharacterized protein</fullName>
    </submittedName>
</protein>
<reference evidence="1 2" key="1">
    <citation type="submission" date="2016-05" db="EMBL/GenBank/DDBJ databases">
        <title>Single-cell genome of chain-forming Candidatus Thiomargarita nelsonii and comparison to other large sulfur-oxidizing bacteria.</title>
        <authorList>
            <person name="Winkel M."/>
            <person name="Salman V."/>
            <person name="Woyke T."/>
            <person name="Schulz-Vogt H."/>
            <person name="Richter M."/>
            <person name="Flood B."/>
            <person name="Bailey J."/>
            <person name="Amann R."/>
            <person name="Mussmann M."/>
        </authorList>
    </citation>
    <scope>NUCLEOTIDE SEQUENCE [LARGE SCALE GENOMIC DNA]</scope>
    <source>
        <strain evidence="1 2">THI036</strain>
    </source>
</reference>
<dbReference type="Proteomes" id="UP000076962">
    <property type="component" value="Unassembled WGS sequence"/>
</dbReference>
<sequence>MISLSPSKASLAFIDIQEQSIEGHFEINFLNLRNDLKLKIDTENALQSVQQTAAIVQKHILEHYAIFADGEKLAIHFTRVDILTGGERGFAKYYFTVAVDPMPDQLVFQNTLFFDNNPRHRGLLLVAYNHKTQKNYGAEHTALVFSPDNYRQTLASRIFHQFFDKQLLC</sequence>
<organism evidence="1 2">
    <name type="scientific">Candidatus Thiomargarita nelsonii</name>
    <dbReference type="NCBI Taxonomy" id="1003181"/>
    <lineage>
        <taxon>Bacteria</taxon>
        <taxon>Pseudomonadati</taxon>
        <taxon>Pseudomonadota</taxon>
        <taxon>Gammaproteobacteria</taxon>
        <taxon>Thiotrichales</taxon>
        <taxon>Thiotrichaceae</taxon>
        <taxon>Thiomargarita</taxon>
    </lineage>
</organism>
<dbReference type="AlphaFoldDB" id="A0A176S3D9"/>